<keyword evidence="4" id="KW-1185">Reference proteome</keyword>
<evidence type="ECO:0000313" key="3">
    <source>
        <dbReference type="EMBL" id="MFJ5444921.1"/>
    </source>
</evidence>
<dbReference type="NCBIfam" id="TIGR02595">
    <property type="entry name" value="PEP_CTERM"/>
    <property type="match status" value="1"/>
</dbReference>
<accession>A0ABW8GHR5</accession>
<dbReference type="Proteomes" id="UP001617669">
    <property type="component" value="Unassembled WGS sequence"/>
</dbReference>
<gene>
    <name evidence="3" type="ORF">ACIKP9_01615</name>
</gene>
<proteinExistence type="predicted"/>
<evidence type="ECO:0000313" key="4">
    <source>
        <dbReference type="Proteomes" id="UP001617669"/>
    </source>
</evidence>
<reference evidence="3 4" key="1">
    <citation type="submission" date="2024-11" db="EMBL/GenBank/DDBJ databases">
        <authorList>
            <person name="Kaparullina E.N."/>
            <person name="Delegan Y.A."/>
            <person name="Doronina N.V."/>
        </authorList>
    </citation>
    <scope>NUCLEOTIDE SEQUENCE [LARGE SCALE GENOMIC DNA]</scope>
    <source>
        <strain evidence="3 4">7sh_L</strain>
    </source>
</reference>
<evidence type="ECO:0000256" key="1">
    <source>
        <dbReference type="SAM" id="SignalP"/>
    </source>
</evidence>
<keyword evidence="1" id="KW-0732">Signal</keyword>
<feature type="signal peptide" evidence="1">
    <location>
        <begin position="1"/>
        <end position="27"/>
    </location>
</feature>
<dbReference type="NCBIfam" id="NF038126">
    <property type="entry name" value="PEP_CTERM_FxDxF"/>
    <property type="match status" value="1"/>
</dbReference>
<protein>
    <submittedName>
        <fullName evidence="3">FxDxF family PEP-CTERM protein</fullName>
    </submittedName>
</protein>
<feature type="chain" id="PRO_5047110335" evidence="1">
    <location>
        <begin position="28"/>
        <end position="188"/>
    </location>
</feature>
<organism evidence="3 4">
    <name type="scientific">Methylobacillus methanolivorans</name>
    <dbReference type="NCBI Taxonomy" id="1848927"/>
    <lineage>
        <taxon>Bacteria</taxon>
        <taxon>Pseudomonadati</taxon>
        <taxon>Pseudomonadota</taxon>
        <taxon>Betaproteobacteria</taxon>
        <taxon>Nitrosomonadales</taxon>
        <taxon>Methylophilaceae</taxon>
        <taxon>Methylobacillus</taxon>
    </lineage>
</organism>
<feature type="domain" description="Ice-binding protein C-terminal" evidence="2">
    <location>
        <begin position="157"/>
        <end position="182"/>
    </location>
</feature>
<name>A0ABW8GHR5_9PROT</name>
<sequence>MLVTTFKKGAVALAFGLTSLAATSAFAAPIVLPVTDGTVHFGNDFSAEGSFTDVFQFTLTDFTDVSGTASSTYLTLGNVSVFQGVDLTSVVLASSDAVHTYLTQSFAGGSVTTETYTFSLAGLSAGTYNLTISGVAGLTSNELAQASYGGNITFTAAVPEPSTYGMLALGLGLVGFAARGRKNASKFA</sequence>
<dbReference type="InterPro" id="IPR013424">
    <property type="entry name" value="Ice-binding_C"/>
</dbReference>
<dbReference type="RefSeq" id="WP_400878423.1">
    <property type="nucleotide sequence ID" value="NZ_JBIWXY010000001.1"/>
</dbReference>
<comment type="caution">
    <text evidence="3">The sequence shown here is derived from an EMBL/GenBank/DDBJ whole genome shotgun (WGS) entry which is preliminary data.</text>
</comment>
<dbReference type="EMBL" id="JBIWXY010000001">
    <property type="protein sequence ID" value="MFJ5444921.1"/>
    <property type="molecule type" value="Genomic_DNA"/>
</dbReference>
<evidence type="ECO:0000259" key="2">
    <source>
        <dbReference type="Pfam" id="PF07589"/>
    </source>
</evidence>
<dbReference type="Pfam" id="PF07589">
    <property type="entry name" value="PEP-CTERM"/>
    <property type="match status" value="1"/>
</dbReference>